<feature type="region of interest" description="Disordered" evidence="1">
    <location>
        <begin position="1"/>
        <end position="59"/>
    </location>
</feature>
<proteinExistence type="predicted"/>
<dbReference type="Proteomes" id="UP000054538">
    <property type="component" value="Unassembled WGS sequence"/>
</dbReference>
<accession>A0A0D0E731</accession>
<evidence type="ECO:0000256" key="1">
    <source>
        <dbReference type="SAM" id="MobiDB-lite"/>
    </source>
</evidence>
<reference evidence="3" key="2">
    <citation type="submission" date="2015-01" db="EMBL/GenBank/DDBJ databases">
        <title>Evolutionary Origins and Diversification of the Mycorrhizal Mutualists.</title>
        <authorList>
            <consortium name="DOE Joint Genome Institute"/>
            <consortium name="Mycorrhizal Genomics Consortium"/>
            <person name="Kohler A."/>
            <person name="Kuo A."/>
            <person name="Nagy L.G."/>
            <person name="Floudas D."/>
            <person name="Copeland A."/>
            <person name="Barry K.W."/>
            <person name="Cichocki N."/>
            <person name="Veneault-Fourrey C."/>
            <person name="LaButti K."/>
            <person name="Lindquist E.A."/>
            <person name="Lipzen A."/>
            <person name="Lundell T."/>
            <person name="Morin E."/>
            <person name="Murat C."/>
            <person name="Riley R."/>
            <person name="Ohm R."/>
            <person name="Sun H."/>
            <person name="Tunlid A."/>
            <person name="Henrissat B."/>
            <person name="Grigoriev I.V."/>
            <person name="Hibbett D.S."/>
            <person name="Martin F."/>
        </authorList>
    </citation>
    <scope>NUCLEOTIDE SEQUENCE [LARGE SCALE GENOMIC DNA]</scope>
    <source>
        <strain evidence="3">Ve08.2h10</strain>
    </source>
</reference>
<dbReference type="EMBL" id="KN824823">
    <property type="protein sequence ID" value="KIL00982.1"/>
    <property type="molecule type" value="Genomic_DNA"/>
</dbReference>
<dbReference type="InParanoid" id="A0A0D0E731"/>
<dbReference type="AlphaFoldDB" id="A0A0D0E731"/>
<evidence type="ECO:0000313" key="2">
    <source>
        <dbReference type="EMBL" id="KIL00982.1"/>
    </source>
</evidence>
<organism evidence="2 3">
    <name type="scientific">Paxillus rubicundulus Ve08.2h10</name>
    <dbReference type="NCBI Taxonomy" id="930991"/>
    <lineage>
        <taxon>Eukaryota</taxon>
        <taxon>Fungi</taxon>
        <taxon>Dikarya</taxon>
        <taxon>Basidiomycota</taxon>
        <taxon>Agaricomycotina</taxon>
        <taxon>Agaricomycetes</taxon>
        <taxon>Agaricomycetidae</taxon>
        <taxon>Boletales</taxon>
        <taxon>Paxilineae</taxon>
        <taxon>Paxillaceae</taxon>
        <taxon>Paxillus</taxon>
    </lineage>
</organism>
<sequence>MDNCSQRGVGVSTVSGLGIRPILRSDKVPTEPSFLHTGGHKGPSVRINDLSKSLADSTS</sequence>
<name>A0A0D0E731_9AGAM</name>
<feature type="compositionally biased region" description="Polar residues" evidence="1">
    <location>
        <begin position="50"/>
        <end position="59"/>
    </location>
</feature>
<gene>
    <name evidence="2" type="ORF">PAXRUDRAFT_820990</name>
</gene>
<reference evidence="2 3" key="1">
    <citation type="submission" date="2014-04" db="EMBL/GenBank/DDBJ databases">
        <authorList>
            <consortium name="DOE Joint Genome Institute"/>
            <person name="Kuo A."/>
            <person name="Kohler A."/>
            <person name="Jargeat P."/>
            <person name="Nagy L.G."/>
            <person name="Floudas D."/>
            <person name="Copeland A."/>
            <person name="Barry K.W."/>
            <person name="Cichocki N."/>
            <person name="Veneault-Fourrey C."/>
            <person name="LaButti K."/>
            <person name="Lindquist E.A."/>
            <person name="Lipzen A."/>
            <person name="Lundell T."/>
            <person name="Morin E."/>
            <person name="Murat C."/>
            <person name="Sun H."/>
            <person name="Tunlid A."/>
            <person name="Henrissat B."/>
            <person name="Grigoriev I.V."/>
            <person name="Hibbett D.S."/>
            <person name="Martin F."/>
            <person name="Nordberg H.P."/>
            <person name="Cantor M.N."/>
            <person name="Hua S.X."/>
        </authorList>
    </citation>
    <scope>NUCLEOTIDE SEQUENCE [LARGE SCALE GENOMIC DNA]</scope>
    <source>
        <strain evidence="2 3">Ve08.2h10</strain>
    </source>
</reference>
<dbReference type="HOGENOM" id="CLU_2961469_0_0_1"/>
<protein>
    <submittedName>
        <fullName evidence="2">Uncharacterized protein</fullName>
    </submittedName>
</protein>
<evidence type="ECO:0000313" key="3">
    <source>
        <dbReference type="Proteomes" id="UP000054538"/>
    </source>
</evidence>
<keyword evidence="3" id="KW-1185">Reference proteome</keyword>